<reference evidence="2" key="1">
    <citation type="submission" date="2009-08" db="EMBL/GenBank/DDBJ databases">
        <title>Annotation of Salpingoeca rosetta.</title>
        <authorList>
            <consortium name="The Broad Institute Genome Sequencing Platform"/>
            <person name="Russ C."/>
            <person name="Cuomo C."/>
            <person name="Burger G."/>
            <person name="Gray M.W."/>
            <person name="Holland P.W.H."/>
            <person name="King N."/>
            <person name="Lang F.B.F."/>
            <person name="Roger A.J."/>
            <person name="Ruiz-Trillo I."/>
            <person name="Young S.K."/>
            <person name="Zeng Q."/>
            <person name="Gargeya S."/>
            <person name="Alvarado L."/>
            <person name="Berlin A."/>
            <person name="Chapman S.B."/>
            <person name="Chen Z."/>
            <person name="Freedman E."/>
            <person name="Gellesch M."/>
            <person name="Goldberg J."/>
            <person name="Griggs A."/>
            <person name="Gujja S."/>
            <person name="Heilman E."/>
            <person name="Heiman D."/>
            <person name="Howarth C."/>
            <person name="Mehta T."/>
            <person name="Neiman D."/>
            <person name="Pearson M."/>
            <person name="Roberts A."/>
            <person name="Saif S."/>
            <person name="Shea T."/>
            <person name="Shenoy N."/>
            <person name="Sisk P."/>
            <person name="Stolte C."/>
            <person name="Sykes S."/>
            <person name="White J."/>
            <person name="Yandava C."/>
            <person name="Haas B."/>
            <person name="Nusbaum C."/>
            <person name="Birren B."/>
        </authorList>
    </citation>
    <scope>NUCLEOTIDE SEQUENCE [LARGE SCALE GENOMIC DNA]</scope>
    <source>
        <strain evidence="2">ATCC 50818</strain>
    </source>
</reference>
<feature type="region of interest" description="Disordered" evidence="1">
    <location>
        <begin position="1"/>
        <end position="190"/>
    </location>
</feature>
<organism evidence="3">
    <name type="scientific">Salpingoeca rosetta (strain ATCC 50818 / BSB-021)</name>
    <dbReference type="NCBI Taxonomy" id="946362"/>
    <lineage>
        <taxon>Eukaryota</taxon>
        <taxon>Choanoflagellata</taxon>
        <taxon>Craspedida</taxon>
        <taxon>Salpingoecidae</taxon>
        <taxon>Salpingoeca</taxon>
    </lineage>
</organism>
<feature type="compositionally biased region" description="Basic and acidic residues" evidence="1">
    <location>
        <begin position="124"/>
        <end position="140"/>
    </location>
</feature>
<evidence type="ECO:0000313" key="2">
    <source>
        <dbReference type="EMBL" id="EGD73366.1"/>
    </source>
</evidence>
<dbReference type="Proteomes" id="UP000007799">
    <property type="component" value="Unassembled WGS sequence"/>
</dbReference>
<feature type="non-terminal residue" evidence="2">
    <location>
        <position position="190"/>
    </location>
</feature>
<evidence type="ECO:0000313" key="3">
    <source>
        <dbReference type="Proteomes" id="UP000007799"/>
    </source>
</evidence>
<protein>
    <submittedName>
        <fullName evidence="2">Uncharacterized protein</fullName>
    </submittedName>
</protein>
<feature type="compositionally biased region" description="Low complexity" evidence="1">
    <location>
        <begin position="90"/>
        <end position="104"/>
    </location>
</feature>
<accession>F2UTL7</accession>
<dbReference type="AlphaFoldDB" id="F2UTL7"/>
<gene>
    <name evidence="2" type="ORF">PTSG_11487</name>
</gene>
<dbReference type="RefSeq" id="XP_004987488.1">
    <property type="nucleotide sequence ID" value="XM_004987431.1"/>
</dbReference>
<proteinExistence type="predicted"/>
<dbReference type="GeneID" id="16068006"/>
<name>F2UTL7_SALR5</name>
<sequence length="190" mass="20286">MGDDAPRKTFAPKIPGKKKKKKKTVVKAEPDVSSAPSSSSSSSKSLSKAPVSIKAPRGRQGGGRGRGRRREQYTHKGEGIFSHGFSTGEAASASSSSRSRSMRAGPPSIRAARGRTVSSIVTSHNHEAELDITKEERPHEGSWYLSTEPQDRPTFLPLGTTTVDDDKDYSAPIEPADEKPGPATLSLSDT</sequence>
<evidence type="ECO:0000256" key="1">
    <source>
        <dbReference type="SAM" id="MobiDB-lite"/>
    </source>
</evidence>
<feature type="compositionally biased region" description="Basic residues" evidence="1">
    <location>
        <begin position="15"/>
        <end position="25"/>
    </location>
</feature>
<dbReference type="KEGG" id="sre:PTSG_11487"/>
<dbReference type="InParanoid" id="F2UTL7"/>
<feature type="compositionally biased region" description="Low complexity" evidence="1">
    <location>
        <begin position="32"/>
        <end position="52"/>
    </location>
</feature>
<dbReference type="EMBL" id="GL833065">
    <property type="protein sequence ID" value="EGD73366.1"/>
    <property type="molecule type" value="Genomic_DNA"/>
</dbReference>
<keyword evidence="3" id="KW-1185">Reference proteome</keyword>